<keyword evidence="2" id="KW-1185">Reference proteome</keyword>
<comment type="caution">
    <text evidence="1">The sequence shown here is derived from an EMBL/GenBank/DDBJ whole genome shotgun (WGS) entry which is preliminary data.</text>
</comment>
<accession>A0AAN8XGN6</accession>
<reference evidence="1 2" key="1">
    <citation type="submission" date="2023-11" db="EMBL/GenBank/DDBJ databases">
        <title>Halocaridina rubra genome assembly.</title>
        <authorList>
            <person name="Smith C."/>
        </authorList>
    </citation>
    <scope>NUCLEOTIDE SEQUENCE [LARGE SCALE GENOMIC DNA]</scope>
    <source>
        <strain evidence="1">EP-1</strain>
        <tissue evidence="1">Whole</tissue>
    </source>
</reference>
<proteinExistence type="predicted"/>
<dbReference type="AlphaFoldDB" id="A0AAN8XGN6"/>
<evidence type="ECO:0000313" key="2">
    <source>
        <dbReference type="Proteomes" id="UP001381693"/>
    </source>
</evidence>
<organism evidence="1 2">
    <name type="scientific">Halocaridina rubra</name>
    <name type="common">Hawaiian red shrimp</name>
    <dbReference type="NCBI Taxonomy" id="373956"/>
    <lineage>
        <taxon>Eukaryota</taxon>
        <taxon>Metazoa</taxon>
        <taxon>Ecdysozoa</taxon>
        <taxon>Arthropoda</taxon>
        <taxon>Crustacea</taxon>
        <taxon>Multicrustacea</taxon>
        <taxon>Malacostraca</taxon>
        <taxon>Eumalacostraca</taxon>
        <taxon>Eucarida</taxon>
        <taxon>Decapoda</taxon>
        <taxon>Pleocyemata</taxon>
        <taxon>Caridea</taxon>
        <taxon>Atyoidea</taxon>
        <taxon>Atyidae</taxon>
        <taxon>Halocaridina</taxon>
    </lineage>
</organism>
<dbReference type="EMBL" id="JAXCGZ010002541">
    <property type="protein sequence ID" value="KAK7083791.1"/>
    <property type="molecule type" value="Genomic_DNA"/>
</dbReference>
<dbReference type="Proteomes" id="UP001381693">
    <property type="component" value="Unassembled WGS sequence"/>
</dbReference>
<protein>
    <submittedName>
        <fullName evidence="1">Uncharacterized protein</fullName>
    </submittedName>
</protein>
<name>A0AAN8XGN6_HALRR</name>
<gene>
    <name evidence="1" type="ORF">SK128_008266</name>
</gene>
<evidence type="ECO:0000313" key="1">
    <source>
        <dbReference type="EMBL" id="KAK7083791.1"/>
    </source>
</evidence>
<sequence>MTTEGETASYQCYFFLLLKSGKELTGKRQDVHSKTIEITRKKTLPVPAKSGSYIYTHAGST</sequence>